<sequence length="99" mass="11433">MSVVRNPAPRRFLYIFFRFRRRTTRMLACQCIDIIHAAAEALVKTKAVGLSRLATPKATAEFEKHFYSQRKRQWTASSCEPARLLALAVLLAPQRSRRL</sequence>
<protein>
    <recommendedName>
        <fullName evidence="3">Transposase</fullName>
    </recommendedName>
</protein>
<name>A0A4U8Z6X2_METTU</name>
<accession>A0A4U8Z6X2</accession>
<evidence type="ECO:0000313" key="1">
    <source>
        <dbReference type="EMBL" id="VFU11043.1"/>
    </source>
</evidence>
<dbReference type="Proteomes" id="UP000294360">
    <property type="component" value="Chromosome"/>
</dbReference>
<evidence type="ECO:0008006" key="3">
    <source>
        <dbReference type="Google" id="ProtNLM"/>
    </source>
</evidence>
<dbReference type="KEGG" id="mtun:MTUNDRAET4_4162"/>
<organism evidence="1 2">
    <name type="scientific">Methylocella tundrae</name>
    <dbReference type="NCBI Taxonomy" id="227605"/>
    <lineage>
        <taxon>Bacteria</taxon>
        <taxon>Pseudomonadati</taxon>
        <taxon>Pseudomonadota</taxon>
        <taxon>Alphaproteobacteria</taxon>
        <taxon>Hyphomicrobiales</taxon>
        <taxon>Beijerinckiaceae</taxon>
        <taxon>Methylocella</taxon>
    </lineage>
</organism>
<dbReference type="AlphaFoldDB" id="A0A4U8Z6X2"/>
<proteinExistence type="predicted"/>
<evidence type="ECO:0000313" key="2">
    <source>
        <dbReference type="Proteomes" id="UP000294360"/>
    </source>
</evidence>
<gene>
    <name evidence="1" type="ORF">MTUNDRAET4_4162</name>
</gene>
<reference evidence="1 2" key="1">
    <citation type="submission" date="2019-03" db="EMBL/GenBank/DDBJ databases">
        <authorList>
            <person name="Kox A.R. M."/>
        </authorList>
    </citation>
    <scope>NUCLEOTIDE SEQUENCE [LARGE SCALE GENOMIC DNA]</scope>
    <source>
        <strain evidence="1">MTUNDRAET4 annotated genome</strain>
    </source>
</reference>
<dbReference type="EMBL" id="LR536450">
    <property type="protein sequence ID" value="VFU11043.1"/>
    <property type="molecule type" value="Genomic_DNA"/>
</dbReference>